<dbReference type="Proteomes" id="UP000285112">
    <property type="component" value="Unassembled WGS sequence"/>
</dbReference>
<dbReference type="PANTHER" id="PTHR30136:SF24">
    <property type="entry name" value="HTH-TYPE TRANSCRIPTIONAL REPRESSOR ALLR"/>
    <property type="match status" value="1"/>
</dbReference>
<dbReference type="AlphaFoldDB" id="A0A419IA35"/>
<organism evidence="2 3">
    <name type="scientific">Amycolatopsis panacis</name>
    <dbReference type="NCBI Taxonomy" id="2340917"/>
    <lineage>
        <taxon>Bacteria</taxon>
        <taxon>Bacillati</taxon>
        <taxon>Actinomycetota</taxon>
        <taxon>Actinomycetes</taxon>
        <taxon>Pseudonocardiales</taxon>
        <taxon>Pseudonocardiaceae</taxon>
        <taxon>Amycolatopsis</taxon>
    </lineage>
</organism>
<dbReference type="GO" id="GO:0045892">
    <property type="term" value="P:negative regulation of DNA-templated transcription"/>
    <property type="evidence" value="ECO:0007669"/>
    <property type="project" value="TreeGrafter"/>
</dbReference>
<dbReference type="InterPro" id="IPR050707">
    <property type="entry name" value="HTH_MetabolicPath_Reg"/>
</dbReference>
<sequence length="93" mass="9865">MGGNTREPSRSAADRLLSLLAAFSSARPTLTLSELAEAGALPVSTAHRLATVLTEWGALERRSDGRFQIGMRLWYVGALAPGFSSGGCTAWSR</sequence>
<dbReference type="RefSeq" id="WP_120021878.1">
    <property type="nucleotide sequence ID" value="NZ_QZFV01000043.1"/>
</dbReference>
<dbReference type="Pfam" id="PF09339">
    <property type="entry name" value="HTH_IclR"/>
    <property type="match status" value="1"/>
</dbReference>
<dbReference type="InterPro" id="IPR005471">
    <property type="entry name" value="Tscrpt_reg_IclR_N"/>
</dbReference>
<dbReference type="EMBL" id="QZFV01000043">
    <property type="protein sequence ID" value="RJQ90023.1"/>
    <property type="molecule type" value="Genomic_DNA"/>
</dbReference>
<dbReference type="GO" id="GO:0003700">
    <property type="term" value="F:DNA-binding transcription factor activity"/>
    <property type="evidence" value="ECO:0007669"/>
    <property type="project" value="TreeGrafter"/>
</dbReference>
<name>A0A419IA35_9PSEU</name>
<proteinExistence type="predicted"/>
<evidence type="ECO:0000259" key="1">
    <source>
        <dbReference type="PROSITE" id="PS51077"/>
    </source>
</evidence>
<dbReference type="PROSITE" id="PS51077">
    <property type="entry name" value="HTH_ICLR"/>
    <property type="match status" value="1"/>
</dbReference>
<evidence type="ECO:0000313" key="2">
    <source>
        <dbReference type="EMBL" id="RJQ90023.1"/>
    </source>
</evidence>
<accession>A0A419IA35</accession>
<dbReference type="InterPro" id="IPR036388">
    <property type="entry name" value="WH-like_DNA-bd_sf"/>
</dbReference>
<evidence type="ECO:0000313" key="3">
    <source>
        <dbReference type="Proteomes" id="UP000285112"/>
    </source>
</evidence>
<dbReference type="InterPro" id="IPR036390">
    <property type="entry name" value="WH_DNA-bd_sf"/>
</dbReference>
<dbReference type="SUPFAM" id="SSF46785">
    <property type="entry name" value="Winged helix' DNA-binding domain"/>
    <property type="match status" value="1"/>
</dbReference>
<dbReference type="PANTHER" id="PTHR30136">
    <property type="entry name" value="HELIX-TURN-HELIX TRANSCRIPTIONAL REGULATOR, ICLR FAMILY"/>
    <property type="match status" value="1"/>
</dbReference>
<dbReference type="Gene3D" id="1.10.10.10">
    <property type="entry name" value="Winged helix-like DNA-binding domain superfamily/Winged helix DNA-binding domain"/>
    <property type="match status" value="1"/>
</dbReference>
<dbReference type="SMART" id="SM00346">
    <property type="entry name" value="HTH_ICLR"/>
    <property type="match status" value="1"/>
</dbReference>
<dbReference type="GO" id="GO:0003677">
    <property type="term" value="F:DNA binding"/>
    <property type="evidence" value="ECO:0007669"/>
    <property type="project" value="InterPro"/>
</dbReference>
<reference evidence="2 3" key="1">
    <citation type="submission" date="2018-09" db="EMBL/GenBank/DDBJ databases">
        <title>YIM PH 21725 draft genome.</title>
        <authorList>
            <person name="Miao C."/>
        </authorList>
    </citation>
    <scope>NUCLEOTIDE SEQUENCE [LARGE SCALE GENOMIC DNA]</scope>
    <source>
        <strain evidence="3">YIM PH21725</strain>
    </source>
</reference>
<comment type="caution">
    <text evidence="2">The sequence shown here is derived from an EMBL/GenBank/DDBJ whole genome shotgun (WGS) entry which is preliminary data.</text>
</comment>
<feature type="domain" description="HTH iclR-type" evidence="1">
    <location>
        <begin position="10"/>
        <end position="71"/>
    </location>
</feature>
<dbReference type="OrthoDB" id="60629at2"/>
<gene>
    <name evidence="2" type="ORF">D5S19_03435</name>
</gene>
<protein>
    <recommendedName>
        <fullName evidence="1">HTH iclR-type domain-containing protein</fullName>
    </recommendedName>
</protein>
<keyword evidence="3" id="KW-1185">Reference proteome</keyword>